<dbReference type="InterPro" id="IPR001679">
    <property type="entry name" value="DNA_ligase"/>
</dbReference>
<dbReference type="GO" id="GO:0046872">
    <property type="term" value="F:metal ion binding"/>
    <property type="evidence" value="ECO:0007669"/>
    <property type="project" value="UniProtKB-KW"/>
</dbReference>
<evidence type="ECO:0000256" key="9">
    <source>
        <dbReference type="ARBA" id="ARBA00022842"/>
    </source>
</evidence>
<feature type="binding site" evidence="14">
    <location>
        <position position="461"/>
    </location>
    <ligand>
        <name>Zn(2+)</name>
        <dbReference type="ChEBI" id="CHEBI:29105"/>
    </ligand>
</feature>
<feature type="binding site" evidence="14">
    <location>
        <position position="438"/>
    </location>
    <ligand>
        <name>Zn(2+)</name>
        <dbReference type="ChEBI" id="CHEBI:29105"/>
    </ligand>
</feature>
<dbReference type="Gene3D" id="1.10.287.610">
    <property type="entry name" value="Helix hairpin bin"/>
    <property type="match status" value="1"/>
</dbReference>
<feature type="binding site" evidence="14">
    <location>
        <position position="206"/>
    </location>
    <ligand>
        <name>NAD(+)</name>
        <dbReference type="ChEBI" id="CHEBI:57540"/>
    </ligand>
</feature>
<dbReference type="FunFam" id="2.40.50.140:FF:000012">
    <property type="entry name" value="DNA ligase"/>
    <property type="match status" value="1"/>
</dbReference>
<evidence type="ECO:0000313" key="18">
    <source>
        <dbReference type="Proteomes" id="UP000178869"/>
    </source>
</evidence>
<dbReference type="PROSITE" id="PS01055">
    <property type="entry name" value="DNA_LIGASE_N1"/>
    <property type="match status" value="1"/>
</dbReference>
<evidence type="ECO:0000256" key="14">
    <source>
        <dbReference type="HAMAP-Rule" id="MF_01588"/>
    </source>
</evidence>
<evidence type="ECO:0000256" key="8">
    <source>
        <dbReference type="ARBA" id="ARBA00022833"/>
    </source>
</evidence>
<dbReference type="Gene3D" id="6.20.10.30">
    <property type="match status" value="1"/>
</dbReference>
<dbReference type="InterPro" id="IPR001357">
    <property type="entry name" value="BRCT_dom"/>
</dbReference>
<dbReference type="InterPro" id="IPR013839">
    <property type="entry name" value="DNAligase_adenylation"/>
</dbReference>
<dbReference type="SMART" id="SM00532">
    <property type="entry name" value="LIGANc"/>
    <property type="match status" value="1"/>
</dbReference>
<keyword evidence="11 14" id="KW-0234">DNA repair</keyword>
<dbReference type="InterPro" id="IPR036420">
    <property type="entry name" value="BRCT_dom_sf"/>
</dbReference>
<comment type="caution">
    <text evidence="14">Lacks conserved residue(s) required for the propagation of feature annotation.</text>
</comment>
<dbReference type="Pfam" id="PF12826">
    <property type="entry name" value="HHH_2"/>
    <property type="match status" value="1"/>
</dbReference>
<dbReference type="Gene3D" id="3.30.470.30">
    <property type="entry name" value="DNA ligase/mRNA capping enzyme"/>
    <property type="match status" value="1"/>
</dbReference>
<keyword evidence="4 14" id="KW-0436">Ligase</keyword>
<dbReference type="Gene3D" id="2.40.50.140">
    <property type="entry name" value="Nucleic acid-binding proteins"/>
    <property type="match status" value="1"/>
</dbReference>
<dbReference type="PANTHER" id="PTHR23389:SF9">
    <property type="entry name" value="DNA LIGASE"/>
    <property type="match status" value="1"/>
</dbReference>
<evidence type="ECO:0000256" key="13">
    <source>
        <dbReference type="ARBA" id="ARBA00060881"/>
    </source>
</evidence>
<keyword evidence="7 14" id="KW-0227">DNA damage</keyword>
<feature type="domain" description="BRCT" evidence="16">
    <location>
        <begin position="619"/>
        <end position="696"/>
    </location>
</feature>
<dbReference type="Pfam" id="PF14520">
    <property type="entry name" value="HHH_5"/>
    <property type="match status" value="1"/>
</dbReference>
<dbReference type="Pfam" id="PF00533">
    <property type="entry name" value="BRCT"/>
    <property type="match status" value="1"/>
</dbReference>
<evidence type="ECO:0000313" key="17">
    <source>
        <dbReference type="EMBL" id="OHA47374.1"/>
    </source>
</evidence>
<sequence length="696" mass="77168">MHKFDIVTNSNEKKNAAGRIVKLRKEIERHRYLYHVLDKPEISDAALDSLKHELEQLEFTYPELITPDSPTQRIGGKARKEFSKVRHERAMLSFNDAFSQEEILAWVKRNEDFLESRVLGGWYGELKIDGLAVSLVYRDGILVSGSTRGDGIIGEDVTANLRTIEALPMKLRDSTVIARDLEKAGFLQASKLLKQGWPREIEVRGEVFMNTADFVLLNKAQKKAGLSPYANPRNVAAGSVRQLDPAITASRRLDSFAYDLINDFGQRTHEEAHAILKILGFKTNTHNKFCASIEDVFDFHHKKATLREGLPYEIDGIVVIVNDNSLFTKLGVIGKAPRGAVAYKFALKEAETIVENIKVQVGRTGALTPVATLKPVEIGGVTIRHASLHNADEIERLGLRIKDTVIVARAGDVIPKVLRVLPSLRPKNAVKFTMPSKCPSCGSKVEKLSGDVILRCKNKKCPSRNREWLYHFTSRAAFDIVGLGPKILNRLLDEGLIEDAADIFSLKPQDLSQLFRFGDKSAKNICDSIAKRKIIPLEKFIYALGIPNVGEETAIVLAQKYGSLDKIIKATNESLDDIEDIGSLTAQSIATWFVNKNNSALIKKFKKAGIVVLPHKKELAGSVLAGKTFVLTGSLALLTRDEAKAKIRHVGGTISESVSSNTNFVVVGSEPGEKYEKAKKLGIKTINEEEFIKMLQ</sequence>
<comment type="cofactor">
    <cofactor evidence="14">
        <name>Mg(2+)</name>
        <dbReference type="ChEBI" id="CHEBI:18420"/>
    </cofactor>
    <cofactor evidence="14">
        <name>Mn(2+)</name>
        <dbReference type="ChEBI" id="CHEBI:29035"/>
    </cofactor>
</comment>
<evidence type="ECO:0000256" key="6">
    <source>
        <dbReference type="ARBA" id="ARBA00022723"/>
    </source>
</evidence>
<keyword evidence="5 14" id="KW-0235">DNA replication</keyword>
<keyword evidence="14" id="KW-0464">Manganese</keyword>
<dbReference type="CDD" id="cd00114">
    <property type="entry name" value="LIGANc"/>
    <property type="match status" value="1"/>
</dbReference>
<comment type="caution">
    <text evidence="17">The sequence shown here is derived from an EMBL/GenBank/DDBJ whole genome shotgun (WGS) entry which is preliminary data.</text>
</comment>
<feature type="active site" description="N6-AMP-lysine intermediate" evidence="14">
    <location>
        <position position="127"/>
    </location>
</feature>
<feature type="binding site" evidence="14">
    <location>
        <position position="441"/>
    </location>
    <ligand>
        <name>Zn(2+)</name>
        <dbReference type="ChEBI" id="CHEBI:29105"/>
    </ligand>
</feature>
<comment type="catalytic activity">
    <reaction evidence="12 14 15">
        <text>NAD(+) + (deoxyribonucleotide)n-3'-hydroxyl + 5'-phospho-(deoxyribonucleotide)m = (deoxyribonucleotide)n+m + AMP + beta-nicotinamide D-nucleotide.</text>
        <dbReference type="EC" id="6.5.1.2"/>
    </reaction>
</comment>
<dbReference type="PROSITE" id="PS50172">
    <property type="entry name" value="BRCT"/>
    <property type="match status" value="1"/>
</dbReference>
<keyword evidence="9 14" id="KW-0460">Magnesium</keyword>
<dbReference type="SUPFAM" id="SSF56091">
    <property type="entry name" value="DNA ligase/mRNA capping enzyme, catalytic domain"/>
    <property type="match status" value="1"/>
</dbReference>
<name>A0A1G2PGB9_9BACT</name>
<evidence type="ECO:0000259" key="16">
    <source>
        <dbReference type="PROSITE" id="PS50172"/>
    </source>
</evidence>
<evidence type="ECO:0000256" key="4">
    <source>
        <dbReference type="ARBA" id="ARBA00022598"/>
    </source>
</evidence>
<dbReference type="Gene3D" id="3.40.50.10190">
    <property type="entry name" value="BRCT domain"/>
    <property type="match status" value="1"/>
</dbReference>
<accession>A0A1G2PGB9</accession>
<evidence type="ECO:0000256" key="12">
    <source>
        <dbReference type="ARBA" id="ARBA00034005"/>
    </source>
</evidence>
<dbReference type="GO" id="GO:0006260">
    <property type="term" value="P:DNA replication"/>
    <property type="evidence" value="ECO:0007669"/>
    <property type="project" value="UniProtKB-KW"/>
</dbReference>
<dbReference type="InterPro" id="IPR004149">
    <property type="entry name" value="Znf_DNAligase_C4"/>
</dbReference>
<feature type="binding site" evidence="14">
    <location>
        <position position="456"/>
    </location>
    <ligand>
        <name>Zn(2+)</name>
        <dbReference type="ChEBI" id="CHEBI:29105"/>
    </ligand>
</feature>
<dbReference type="Pfam" id="PF03120">
    <property type="entry name" value="OB_DNA_ligase"/>
    <property type="match status" value="1"/>
</dbReference>
<dbReference type="Pfam" id="PF03119">
    <property type="entry name" value="DNA_ligase_ZBD"/>
    <property type="match status" value="1"/>
</dbReference>
<dbReference type="Pfam" id="PF01653">
    <property type="entry name" value="DNA_ligase_aden"/>
    <property type="match status" value="2"/>
</dbReference>
<dbReference type="InterPro" id="IPR004150">
    <property type="entry name" value="NAD_DNA_ligase_OB"/>
</dbReference>
<dbReference type="CDD" id="cd17748">
    <property type="entry name" value="BRCT_DNA_ligase_like"/>
    <property type="match status" value="1"/>
</dbReference>
<dbReference type="EMBL" id="MHSR01000001">
    <property type="protein sequence ID" value="OHA47374.1"/>
    <property type="molecule type" value="Genomic_DNA"/>
</dbReference>
<keyword evidence="8 14" id="KW-0862">Zinc</keyword>
<dbReference type="NCBIfam" id="NF005932">
    <property type="entry name" value="PRK07956.1"/>
    <property type="match status" value="1"/>
</dbReference>
<dbReference type="SUPFAM" id="SSF52113">
    <property type="entry name" value="BRCT domain"/>
    <property type="match status" value="1"/>
</dbReference>
<dbReference type="GO" id="GO:0006281">
    <property type="term" value="P:DNA repair"/>
    <property type="evidence" value="ECO:0007669"/>
    <property type="project" value="UniProtKB-KW"/>
</dbReference>
<dbReference type="InterPro" id="IPR013840">
    <property type="entry name" value="DNAligase_N"/>
</dbReference>
<evidence type="ECO:0000256" key="5">
    <source>
        <dbReference type="ARBA" id="ARBA00022705"/>
    </source>
</evidence>
<dbReference type="GO" id="GO:0003911">
    <property type="term" value="F:DNA ligase (NAD+) activity"/>
    <property type="evidence" value="ECO:0007669"/>
    <property type="project" value="UniProtKB-UniRule"/>
</dbReference>
<dbReference type="AlphaFoldDB" id="A0A1G2PGB9"/>
<dbReference type="Proteomes" id="UP000178869">
    <property type="component" value="Unassembled WGS sequence"/>
</dbReference>
<dbReference type="SMART" id="SM00292">
    <property type="entry name" value="BRCT"/>
    <property type="match status" value="1"/>
</dbReference>
<dbReference type="HAMAP" id="MF_01588">
    <property type="entry name" value="DNA_ligase_A"/>
    <property type="match status" value="1"/>
</dbReference>
<dbReference type="Gene3D" id="1.10.150.20">
    <property type="entry name" value="5' to 3' exonuclease, C-terminal subdomain"/>
    <property type="match status" value="2"/>
</dbReference>
<feature type="binding site" evidence="14">
    <location>
        <position position="125"/>
    </location>
    <ligand>
        <name>NAD(+)</name>
        <dbReference type="ChEBI" id="CHEBI:57540"/>
    </ligand>
</feature>
<dbReference type="InterPro" id="IPR033136">
    <property type="entry name" value="DNA_ligase_CS"/>
</dbReference>
<reference evidence="17 18" key="1">
    <citation type="journal article" date="2016" name="Nat. Commun.">
        <title>Thousands of microbial genomes shed light on interconnected biogeochemical processes in an aquifer system.</title>
        <authorList>
            <person name="Anantharaman K."/>
            <person name="Brown C.T."/>
            <person name="Hug L.A."/>
            <person name="Sharon I."/>
            <person name="Castelle C.J."/>
            <person name="Probst A.J."/>
            <person name="Thomas B.C."/>
            <person name="Singh A."/>
            <person name="Wilkins M.J."/>
            <person name="Karaoz U."/>
            <person name="Brodie E.L."/>
            <person name="Williams K.H."/>
            <person name="Hubbard S.S."/>
            <person name="Banfield J.F."/>
        </authorList>
    </citation>
    <scope>NUCLEOTIDE SEQUENCE [LARGE SCALE GENOMIC DNA]</scope>
</reference>
<evidence type="ECO:0000256" key="15">
    <source>
        <dbReference type="RuleBase" id="RU000618"/>
    </source>
</evidence>
<protein>
    <recommendedName>
        <fullName evidence="3 14">DNA ligase</fullName>
        <ecNumber evidence="2 14">6.5.1.2</ecNumber>
    </recommendedName>
    <alternativeName>
        <fullName evidence="14">Polydeoxyribonucleotide synthase [NAD(+)]</fullName>
    </alternativeName>
</protein>
<feature type="binding site" evidence="14">
    <location>
        <position position="148"/>
    </location>
    <ligand>
        <name>NAD(+)</name>
        <dbReference type="ChEBI" id="CHEBI:57540"/>
    </ligand>
</feature>
<evidence type="ECO:0000256" key="1">
    <source>
        <dbReference type="ARBA" id="ARBA00004067"/>
    </source>
</evidence>
<dbReference type="PROSITE" id="PS01056">
    <property type="entry name" value="DNA_LIGASE_N2"/>
    <property type="match status" value="1"/>
</dbReference>
<dbReference type="GO" id="GO:0005829">
    <property type="term" value="C:cytosol"/>
    <property type="evidence" value="ECO:0007669"/>
    <property type="project" value="TreeGrafter"/>
</dbReference>
<dbReference type="EC" id="6.5.1.2" evidence="2 14"/>
<evidence type="ECO:0000256" key="7">
    <source>
        <dbReference type="ARBA" id="ARBA00022763"/>
    </source>
</evidence>
<dbReference type="InterPro" id="IPR018239">
    <property type="entry name" value="DNA_ligase_AS"/>
</dbReference>
<keyword evidence="6 14" id="KW-0479">Metal-binding</keyword>
<comment type="similarity">
    <text evidence="13 14">Belongs to the NAD-dependent DNA ligase family. LigA subfamily.</text>
</comment>
<dbReference type="InterPro" id="IPR010994">
    <property type="entry name" value="RuvA_2-like"/>
</dbReference>
<keyword evidence="10 14" id="KW-0520">NAD</keyword>
<evidence type="ECO:0000256" key="2">
    <source>
        <dbReference type="ARBA" id="ARBA00012722"/>
    </source>
</evidence>
<evidence type="ECO:0000256" key="10">
    <source>
        <dbReference type="ARBA" id="ARBA00023027"/>
    </source>
</evidence>
<dbReference type="PIRSF" id="PIRSF001604">
    <property type="entry name" value="LigA"/>
    <property type="match status" value="1"/>
</dbReference>
<dbReference type="InterPro" id="IPR012340">
    <property type="entry name" value="NA-bd_OB-fold"/>
</dbReference>
<dbReference type="FunFam" id="1.10.150.20:FF:000006">
    <property type="entry name" value="DNA ligase"/>
    <property type="match status" value="1"/>
</dbReference>
<feature type="binding site" evidence="14">
    <location>
        <position position="344"/>
    </location>
    <ligand>
        <name>NAD(+)</name>
        <dbReference type="ChEBI" id="CHEBI:57540"/>
    </ligand>
</feature>
<organism evidence="17 18">
    <name type="scientific">Candidatus Terrybacteria bacterium RIFCSPHIGHO2_01_FULL_43_35</name>
    <dbReference type="NCBI Taxonomy" id="1802361"/>
    <lineage>
        <taxon>Bacteria</taxon>
        <taxon>Candidatus Terryibacteriota</taxon>
    </lineage>
</organism>
<dbReference type="SUPFAM" id="SSF47781">
    <property type="entry name" value="RuvA domain 2-like"/>
    <property type="match status" value="1"/>
</dbReference>
<dbReference type="SUPFAM" id="SSF50249">
    <property type="entry name" value="Nucleic acid-binding proteins"/>
    <property type="match status" value="1"/>
</dbReference>
<dbReference type="NCBIfam" id="TIGR00575">
    <property type="entry name" value="dnlj"/>
    <property type="match status" value="1"/>
</dbReference>
<evidence type="ECO:0000256" key="11">
    <source>
        <dbReference type="ARBA" id="ARBA00023204"/>
    </source>
</evidence>
<proteinExistence type="inferred from homology"/>
<dbReference type="InterPro" id="IPR041663">
    <property type="entry name" value="DisA/LigA_HHH"/>
</dbReference>
<feature type="binding site" evidence="14">
    <location>
        <begin position="93"/>
        <end position="94"/>
    </location>
    <ligand>
        <name>NAD(+)</name>
        <dbReference type="ChEBI" id="CHEBI:57540"/>
    </ligand>
</feature>
<gene>
    <name evidence="14" type="primary">ligA</name>
    <name evidence="17" type="ORF">A2828_03000</name>
</gene>
<dbReference type="PANTHER" id="PTHR23389">
    <property type="entry name" value="CHROMOSOME TRANSMISSION FIDELITY FACTOR 18"/>
    <property type="match status" value="1"/>
</dbReference>
<dbReference type="FunFam" id="1.10.150.20:FF:000007">
    <property type="entry name" value="DNA ligase"/>
    <property type="match status" value="1"/>
</dbReference>
<evidence type="ECO:0000256" key="3">
    <source>
        <dbReference type="ARBA" id="ARBA00013308"/>
    </source>
</evidence>
<comment type="function">
    <text evidence="1 14">DNA ligase that catalyzes the formation of phosphodiester linkages between 5'-phosphoryl and 3'-hydroxyl groups in double-stranded DNA using NAD as a coenzyme and as the energy source for the reaction. It is essential for DNA replication and repair of damaged DNA.</text>
</comment>